<proteinExistence type="predicted"/>
<dbReference type="InterPro" id="IPR011051">
    <property type="entry name" value="RmlC_Cupin_sf"/>
</dbReference>
<dbReference type="InterPro" id="IPR013096">
    <property type="entry name" value="Cupin_2"/>
</dbReference>
<evidence type="ECO:0000256" key="2">
    <source>
        <dbReference type="ARBA" id="ARBA00023015"/>
    </source>
</evidence>
<dbReference type="GO" id="GO:0043565">
    <property type="term" value="F:sequence-specific DNA binding"/>
    <property type="evidence" value="ECO:0007669"/>
    <property type="project" value="InterPro"/>
</dbReference>
<dbReference type="SUPFAM" id="SSF46689">
    <property type="entry name" value="Homeodomain-like"/>
    <property type="match status" value="1"/>
</dbReference>
<dbReference type="InterPro" id="IPR014710">
    <property type="entry name" value="RmlC-like_jellyroll"/>
</dbReference>
<dbReference type="OrthoDB" id="2039152at2"/>
<keyword evidence="4" id="KW-0804">Transcription</keyword>
<dbReference type="Pfam" id="PF12833">
    <property type="entry name" value="HTH_18"/>
    <property type="match status" value="1"/>
</dbReference>
<dbReference type="CDD" id="cd00093">
    <property type="entry name" value="HTH_XRE"/>
    <property type="match status" value="1"/>
</dbReference>
<accession>A0A1X2ADA1</accession>
<evidence type="ECO:0000256" key="5">
    <source>
        <dbReference type="ARBA" id="ARBA00074140"/>
    </source>
</evidence>
<dbReference type="AlphaFoldDB" id="A0A1X2ADA1"/>
<evidence type="ECO:0000313" key="9">
    <source>
        <dbReference type="Proteomes" id="UP000193285"/>
    </source>
</evidence>
<comment type="caution">
    <text evidence="8">The sequence shown here is derived from an EMBL/GenBank/DDBJ whole genome shotgun (WGS) entry which is preliminary data.</text>
</comment>
<protein>
    <recommendedName>
        <fullName evidence="5">HTH-type transcriptional regulator RipA</fullName>
    </recommendedName>
    <alternativeName>
        <fullName evidence="6">Repressor of iron proteins A</fullName>
    </alternativeName>
</protein>
<dbReference type="PROSITE" id="PS01124">
    <property type="entry name" value="HTH_ARAC_FAMILY_2"/>
    <property type="match status" value="1"/>
</dbReference>
<feature type="domain" description="HTH araC/xylS-type" evidence="7">
    <location>
        <begin position="150"/>
        <end position="246"/>
    </location>
</feature>
<sequence>MSEIGQPGLVTSSQSLPPGARIQRHRHHLHQIVYPSSGAVSVTTPAGTWITPTNRAIWIPAGVWHEHKFHGHTRFHGVALDPQRHRRGPATPAVLAVNPLMRELIIACSQSDAIDADEHQRMLAVLHDQLQTTSIREPLWIPTPNDSRLRRACALITEDLANPLTLRQLSSRVGVSERTLSRLFADELGMTYPQWRTQVRLQQALMLLAENRGVTAVALACGWATPSAFIDTYRRAFGHTPGGRRP</sequence>
<dbReference type="EMBL" id="LQPN01000039">
    <property type="protein sequence ID" value="ORW48868.1"/>
    <property type="molecule type" value="Genomic_DNA"/>
</dbReference>
<dbReference type="PANTHER" id="PTHR11019">
    <property type="entry name" value="HTH-TYPE TRANSCRIPTIONAL REGULATOR NIMR"/>
    <property type="match status" value="1"/>
</dbReference>
<keyword evidence="3" id="KW-0238">DNA-binding</keyword>
<dbReference type="CDD" id="cd06124">
    <property type="entry name" value="cupin_NimR-like_N"/>
    <property type="match status" value="1"/>
</dbReference>
<evidence type="ECO:0000256" key="1">
    <source>
        <dbReference type="ARBA" id="ARBA00022491"/>
    </source>
</evidence>
<dbReference type="InterPro" id="IPR001387">
    <property type="entry name" value="Cro/C1-type_HTH"/>
</dbReference>
<dbReference type="SMART" id="SM00342">
    <property type="entry name" value="HTH_ARAC"/>
    <property type="match status" value="1"/>
</dbReference>
<evidence type="ECO:0000313" key="8">
    <source>
        <dbReference type="EMBL" id="ORW48868.1"/>
    </source>
</evidence>
<dbReference type="PANTHER" id="PTHR11019:SF199">
    <property type="entry name" value="HTH-TYPE TRANSCRIPTIONAL REGULATOR NIMR"/>
    <property type="match status" value="1"/>
</dbReference>
<evidence type="ECO:0000256" key="6">
    <source>
        <dbReference type="ARBA" id="ARBA00079449"/>
    </source>
</evidence>
<dbReference type="FunFam" id="1.10.10.60:FF:000132">
    <property type="entry name" value="AraC family transcriptional regulator"/>
    <property type="match status" value="1"/>
</dbReference>
<evidence type="ECO:0000259" key="7">
    <source>
        <dbReference type="PROSITE" id="PS01124"/>
    </source>
</evidence>
<dbReference type="Gene3D" id="1.10.10.60">
    <property type="entry name" value="Homeodomain-like"/>
    <property type="match status" value="1"/>
</dbReference>
<dbReference type="Pfam" id="PF07883">
    <property type="entry name" value="Cupin_2"/>
    <property type="match status" value="1"/>
</dbReference>
<dbReference type="Proteomes" id="UP000193285">
    <property type="component" value="Unassembled WGS sequence"/>
</dbReference>
<evidence type="ECO:0000256" key="4">
    <source>
        <dbReference type="ARBA" id="ARBA00023163"/>
    </source>
</evidence>
<dbReference type="InterPro" id="IPR009057">
    <property type="entry name" value="Homeodomain-like_sf"/>
</dbReference>
<organism evidence="8 9">
    <name type="scientific">Mycobacterium paraense</name>
    <dbReference type="NCBI Taxonomy" id="767916"/>
    <lineage>
        <taxon>Bacteria</taxon>
        <taxon>Bacillati</taxon>
        <taxon>Actinomycetota</taxon>
        <taxon>Actinomycetes</taxon>
        <taxon>Mycobacteriales</taxon>
        <taxon>Mycobacteriaceae</taxon>
        <taxon>Mycobacterium</taxon>
        <taxon>Mycobacterium simiae complex</taxon>
    </lineage>
</organism>
<keyword evidence="1" id="KW-0678">Repressor</keyword>
<dbReference type="STRING" id="767916.AWB91_15670"/>
<name>A0A1X2ADA1_9MYCO</name>
<dbReference type="Gene3D" id="2.60.120.10">
    <property type="entry name" value="Jelly Rolls"/>
    <property type="match status" value="1"/>
</dbReference>
<evidence type="ECO:0000256" key="3">
    <source>
        <dbReference type="ARBA" id="ARBA00023125"/>
    </source>
</evidence>
<gene>
    <name evidence="8" type="ORF">AWB90_11660</name>
</gene>
<dbReference type="InterPro" id="IPR018060">
    <property type="entry name" value="HTH_AraC"/>
</dbReference>
<dbReference type="GO" id="GO:0003700">
    <property type="term" value="F:DNA-binding transcription factor activity"/>
    <property type="evidence" value="ECO:0007669"/>
    <property type="project" value="InterPro"/>
</dbReference>
<reference evidence="8 9" key="1">
    <citation type="journal article" date="2015" name="Emerg. Microbes Infect.">
        <title>Characterization of 17 strains belonging to the Mycobacterium simiae complex and description of Mycobacterium paraense sp. nov.</title>
        <authorList>
            <person name="Fusco da Costa A.R."/>
            <person name="Fedrizzi T."/>
            <person name="Lopes M.L."/>
            <person name="Pecorari M."/>
            <person name="Oliveira da Costa W.L."/>
            <person name="Giacobazzi E."/>
            <person name="da Costa Bahia J.R."/>
            <person name="De Sanctis V."/>
            <person name="Batista Lima K.V."/>
            <person name="Bertorelli R."/>
            <person name="Grottola A."/>
            <person name="Fabio A."/>
            <person name="Mariottini A."/>
            <person name="Ferretti P."/>
            <person name="Di Leva F."/>
            <person name="Fregni Serpini G."/>
            <person name="Tagliazucchi S."/>
            <person name="Rumpianesi F."/>
            <person name="Jousson O."/>
            <person name="Segata N."/>
            <person name="Tortoli E."/>
        </authorList>
    </citation>
    <scope>NUCLEOTIDE SEQUENCE [LARGE SCALE GENOMIC DNA]</scope>
    <source>
        <strain evidence="8 9">IEC33</strain>
    </source>
</reference>
<dbReference type="RefSeq" id="WP_085244857.1">
    <property type="nucleotide sequence ID" value="NZ_LQPN01000039.1"/>
</dbReference>
<keyword evidence="2" id="KW-0805">Transcription regulation</keyword>
<dbReference type="SUPFAM" id="SSF51182">
    <property type="entry name" value="RmlC-like cupins"/>
    <property type="match status" value="1"/>
</dbReference>